<dbReference type="Proteomes" id="UP000251960">
    <property type="component" value="Chromosome 2"/>
</dbReference>
<accession>A0A3L6FRD5</accession>
<protein>
    <submittedName>
        <fullName evidence="1">Uncharacterized protein</fullName>
    </submittedName>
</protein>
<proteinExistence type="predicted"/>
<dbReference type="EMBL" id="NCVQ01000003">
    <property type="protein sequence ID" value="PWZ36624.1"/>
    <property type="molecule type" value="Genomic_DNA"/>
</dbReference>
<comment type="caution">
    <text evidence="1">The sequence shown here is derived from an EMBL/GenBank/DDBJ whole genome shotgun (WGS) entry which is preliminary data.</text>
</comment>
<evidence type="ECO:0000313" key="1">
    <source>
        <dbReference type="EMBL" id="PWZ36624.1"/>
    </source>
</evidence>
<reference evidence="1 2" key="1">
    <citation type="journal article" date="2018" name="Nat. Genet.">
        <title>Extensive intraspecific gene order and gene structural variations between Mo17 and other maize genomes.</title>
        <authorList>
            <person name="Sun S."/>
            <person name="Zhou Y."/>
            <person name="Chen J."/>
            <person name="Shi J."/>
            <person name="Zhao H."/>
            <person name="Zhao H."/>
            <person name="Song W."/>
            <person name="Zhang M."/>
            <person name="Cui Y."/>
            <person name="Dong X."/>
            <person name="Liu H."/>
            <person name="Ma X."/>
            <person name="Jiao Y."/>
            <person name="Wang B."/>
            <person name="Wei X."/>
            <person name="Stein J.C."/>
            <person name="Glaubitz J.C."/>
            <person name="Lu F."/>
            <person name="Yu G."/>
            <person name="Liang C."/>
            <person name="Fengler K."/>
            <person name="Li B."/>
            <person name="Rafalski A."/>
            <person name="Schnable P.S."/>
            <person name="Ware D.H."/>
            <person name="Buckler E.S."/>
            <person name="Lai J."/>
        </authorList>
    </citation>
    <scope>NUCLEOTIDE SEQUENCE [LARGE SCALE GENOMIC DNA]</scope>
    <source>
        <strain evidence="2">cv. Missouri 17</strain>
        <tissue evidence="1">Seedling</tissue>
    </source>
</reference>
<name>A0A3L6FRD5_MAIZE</name>
<organism evidence="1 2">
    <name type="scientific">Zea mays</name>
    <name type="common">Maize</name>
    <dbReference type="NCBI Taxonomy" id="4577"/>
    <lineage>
        <taxon>Eukaryota</taxon>
        <taxon>Viridiplantae</taxon>
        <taxon>Streptophyta</taxon>
        <taxon>Embryophyta</taxon>
        <taxon>Tracheophyta</taxon>
        <taxon>Spermatophyta</taxon>
        <taxon>Magnoliopsida</taxon>
        <taxon>Liliopsida</taxon>
        <taxon>Poales</taxon>
        <taxon>Poaceae</taxon>
        <taxon>PACMAD clade</taxon>
        <taxon>Panicoideae</taxon>
        <taxon>Andropogonodae</taxon>
        <taxon>Andropogoneae</taxon>
        <taxon>Tripsacinae</taxon>
        <taxon>Zea</taxon>
    </lineage>
</organism>
<sequence length="8" mass="947">MDLLQATR</sequence>
<gene>
    <name evidence="1" type="ORF">Zm00014a_030761</name>
</gene>
<evidence type="ECO:0000313" key="2">
    <source>
        <dbReference type="Proteomes" id="UP000251960"/>
    </source>
</evidence>